<keyword evidence="4" id="KW-0805">Transcription regulation</keyword>
<dbReference type="AlphaFoldDB" id="A0A3N4LWC1"/>
<feature type="compositionally biased region" description="Polar residues" evidence="8">
    <location>
        <begin position="103"/>
        <end position="114"/>
    </location>
</feature>
<dbReference type="InterPro" id="IPR036864">
    <property type="entry name" value="Zn2-C6_fun-type_DNA-bd_sf"/>
</dbReference>
<dbReference type="GO" id="GO:0008270">
    <property type="term" value="F:zinc ion binding"/>
    <property type="evidence" value="ECO:0007669"/>
    <property type="project" value="InterPro"/>
</dbReference>
<keyword evidence="11" id="KW-1185">Reference proteome</keyword>
<dbReference type="SMART" id="SM00066">
    <property type="entry name" value="GAL4"/>
    <property type="match status" value="1"/>
</dbReference>
<dbReference type="InParanoid" id="A0A3N4LWC1"/>
<feature type="region of interest" description="Disordered" evidence="8">
    <location>
        <begin position="749"/>
        <end position="768"/>
    </location>
</feature>
<dbReference type="SMART" id="SM00906">
    <property type="entry name" value="Fungal_trans"/>
    <property type="match status" value="1"/>
</dbReference>
<dbReference type="CDD" id="cd00067">
    <property type="entry name" value="GAL4"/>
    <property type="match status" value="1"/>
</dbReference>
<dbReference type="GO" id="GO:0000981">
    <property type="term" value="F:DNA-binding transcription factor activity, RNA polymerase II-specific"/>
    <property type="evidence" value="ECO:0007669"/>
    <property type="project" value="InterPro"/>
</dbReference>
<keyword evidence="2" id="KW-0479">Metal-binding</keyword>
<dbReference type="Proteomes" id="UP000267821">
    <property type="component" value="Unassembled WGS sequence"/>
</dbReference>
<evidence type="ECO:0000256" key="5">
    <source>
        <dbReference type="ARBA" id="ARBA00023125"/>
    </source>
</evidence>
<dbReference type="PANTHER" id="PTHR31313">
    <property type="entry name" value="TY1 ENHANCER ACTIVATOR"/>
    <property type="match status" value="1"/>
</dbReference>
<dbReference type="GO" id="GO:0006351">
    <property type="term" value="P:DNA-templated transcription"/>
    <property type="evidence" value="ECO:0007669"/>
    <property type="project" value="InterPro"/>
</dbReference>
<dbReference type="CDD" id="cd12148">
    <property type="entry name" value="fungal_TF_MHR"/>
    <property type="match status" value="1"/>
</dbReference>
<evidence type="ECO:0000256" key="4">
    <source>
        <dbReference type="ARBA" id="ARBA00023015"/>
    </source>
</evidence>
<proteinExistence type="predicted"/>
<evidence type="ECO:0000256" key="7">
    <source>
        <dbReference type="ARBA" id="ARBA00023242"/>
    </source>
</evidence>
<dbReference type="Gene3D" id="4.10.240.10">
    <property type="entry name" value="Zn(2)-C6 fungal-type DNA-binding domain"/>
    <property type="match status" value="1"/>
</dbReference>
<keyword evidence="5" id="KW-0238">DNA-binding</keyword>
<accession>A0A3N4LWC1</accession>
<keyword evidence="3" id="KW-0862">Zinc</keyword>
<dbReference type="SUPFAM" id="SSF57701">
    <property type="entry name" value="Zn2/Cys6 DNA-binding domain"/>
    <property type="match status" value="1"/>
</dbReference>
<dbReference type="PANTHER" id="PTHR31313:SF79">
    <property type="entry name" value="C6 FINGER DOMAIN-CONTAINING PROTEIN"/>
    <property type="match status" value="1"/>
</dbReference>
<dbReference type="InterPro" id="IPR051615">
    <property type="entry name" value="Transcr_Regulatory_Elem"/>
</dbReference>
<evidence type="ECO:0000256" key="1">
    <source>
        <dbReference type="ARBA" id="ARBA00004123"/>
    </source>
</evidence>
<dbReference type="InterPro" id="IPR001138">
    <property type="entry name" value="Zn2Cys6_DnaBD"/>
</dbReference>
<reference evidence="10 11" key="1">
    <citation type="journal article" date="2018" name="Nat. Ecol. Evol.">
        <title>Pezizomycetes genomes reveal the molecular basis of ectomycorrhizal truffle lifestyle.</title>
        <authorList>
            <person name="Murat C."/>
            <person name="Payen T."/>
            <person name="Noel B."/>
            <person name="Kuo A."/>
            <person name="Morin E."/>
            <person name="Chen J."/>
            <person name="Kohler A."/>
            <person name="Krizsan K."/>
            <person name="Balestrini R."/>
            <person name="Da Silva C."/>
            <person name="Montanini B."/>
            <person name="Hainaut M."/>
            <person name="Levati E."/>
            <person name="Barry K.W."/>
            <person name="Belfiori B."/>
            <person name="Cichocki N."/>
            <person name="Clum A."/>
            <person name="Dockter R.B."/>
            <person name="Fauchery L."/>
            <person name="Guy J."/>
            <person name="Iotti M."/>
            <person name="Le Tacon F."/>
            <person name="Lindquist E.A."/>
            <person name="Lipzen A."/>
            <person name="Malagnac F."/>
            <person name="Mello A."/>
            <person name="Molinier V."/>
            <person name="Miyauchi S."/>
            <person name="Poulain J."/>
            <person name="Riccioni C."/>
            <person name="Rubini A."/>
            <person name="Sitrit Y."/>
            <person name="Splivallo R."/>
            <person name="Traeger S."/>
            <person name="Wang M."/>
            <person name="Zifcakova L."/>
            <person name="Wipf D."/>
            <person name="Zambonelli A."/>
            <person name="Paolocci F."/>
            <person name="Nowrousian M."/>
            <person name="Ottonello S."/>
            <person name="Baldrian P."/>
            <person name="Spatafora J.W."/>
            <person name="Henrissat B."/>
            <person name="Nagy L.G."/>
            <person name="Aury J.M."/>
            <person name="Wincker P."/>
            <person name="Grigoriev I.V."/>
            <person name="Bonfante P."/>
            <person name="Martin F.M."/>
        </authorList>
    </citation>
    <scope>NUCLEOTIDE SEQUENCE [LARGE SCALE GENOMIC DNA]</scope>
    <source>
        <strain evidence="10 11">ATCC MYA-4762</strain>
    </source>
</reference>
<protein>
    <recommendedName>
        <fullName evidence="9">Zn(2)-C6 fungal-type domain-containing protein</fullName>
    </recommendedName>
</protein>
<evidence type="ECO:0000259" key="9">
    <source>
        <dbReference type="PROSITE" id="PS50048"/>
    </source>
</evidence>
<dbReference type="GO" id="GO:0005634">
    <property type="term" value="C:nucleus"/>
    <property type="evidence" value="ECO:0007669"/>
    <property type="project" value="UniProtKB-SubCell"/>
</dbReference>
<sequence length="924" mass="103051">MLAQQQQFDPGRRRLLPQGITMQQNITVSPQEMAGPRENHRNYVFVDEHNRHKRLKVMRACEGCRRRKIKCDAATTNTWPCSACVRLKLHCVPPMVQYDRDFTPNQGVLEQSANGGEYRDDSSGSGDDEYSQQYSQLGQRKRIITGPAYVHRPVYRQISPPDHTSPTSNGMQYSHVPHQSSAAEGLEHNMSTLQQFHNVAAYSPHPNVRQNDQWVTDDGYSTAAANVSGVLEQLKIDDSGVANYISAQGRRLAETPAYEPWAEDFEANPSFVPGTHDFAVKIRSEDMPSEDEALDLFDIYFRDIHPYLPIVNKAAFYRQWNTSRESISPLLLEAMFATASRIGATLGRRSEDASQGMKWISMATRHRDCFMDVPRLSTVQALLLLLKARESAPQRGYFFRSWMSIVSIIAMAKDLGLDRHHDVHKSGVSCGENQLECQTKTRVWQACFSCELMISAPQGRDVMQVDPESVDLQIPIRAQDMDEQETTISRNFVYFVYLIKNIRRMNDIHQKLKANPSWRNDPQFTDCGPLLDNWAMALPPNLQVVVPTDLSTPCPAVEHHYVANLQIYHNLAKIMVHRPPLSITKTFTSQGQWKEHMSICSVSAKNICRLTEVVWGQFGMAGLQCMMRGINFTIYANLTATMIHLIAATCPDPEFNSDAKEYFTRSMRILENCIDISASAETKGQIQALREAFSLDLNRPFELNPNFPFYQPLHGTPDAHITRTPVSAYSQGEPSETLISSAQVVAFPSQPVSPPRSTGECDTKGDSPSAVQSLVMLHSGQRVTQQPPANAMLDTPALGWNPSRIFESWNTAISGINGTVTTAPQGLPPGSYPSQPSMVTTGALRPRRIRPPLDTFVPANIQAVAHTFVSPGMWKDSVAAVYADTRTPFHFGAGNGSVWATTAPDHVSTPAMMTPISMSGRGGH</sequence>
<dbReference type="OrthoDB" id="2283631at2759"/>
<dbReference type="Pfam" id="PF04082">
    <property type="entry name" value="Fungal_trans"/>
    <property type="match status" value="1"/>
</dbReference>
<gene>
    <name evidence="10" type="ORF">L211DRAFT_606918</name>
</gene>
<dbReference type="EMBL" id="ML121532">
    <property type="protein sequence ID" value="RPB27090.1"/>
    <property type="molecule type" value="Genomic_DNA"/>
</dbReference>
<feature type="region of interest" description="Disordered" evidence="8">
    <location>
        <begin position="100"/>
        <end position="137"/>
    </location>
</feature>
<evidence type="ECO:0000313" key="11">
    <source>
        <dbReference type="Proteomes" id="UP000267821"/>
    </source>
</evidence>
<evidence type="ECO:0000256" key="2">
    <source>
        <dbReference type="ARBA" id="ARBA00022723"/>
    </source>
</evidence>
<dbReference type="Pfam" id="PF00172">
    <property type="entry name" value="Zn_clus"/>
    <property type="match status" value="1"/>
</dbReference>
<keyword evidence="6" id="KW-0804">Transcription</keyword>
<dbReference type="InterPro" id="IPR007219">
    <property type="entry name" value="XnlR_reg_dom"/>
</dbReference>
<feature type="region of interest" description="Disordered" evidence="8">
    <location>
        <begin position="1"/>
        <end position="21"/>
    </location>
</feature>
<comment type="subcellular location">
    <subcellularLocation>
        <location evidence="1">Nucleus</location>
    </subcellularLocation>
</comment>
<evidence type="ECO:0000256" key="3">
    <source>
        <dbReference type="ARBA" id="ARBA00022833"/>
    </source>
</evidence>
<dbReference type="PROSITE" id="PS50048">
    <property type="entry name" value="ZN2_CY6_FUNGAL_2"/>
    <property type="match status" value="1"/>
</dbReference>
<evidence type="ECO:0000256" key="8">
    <source>
        <dbReference type="SAM" id="MobiDB-lite"/>
    </source>
</evidence>
<dbReference type="PROSITE" id="PS00463">
    <property type="entry name" value="ZN2_CY6_FUNGAL_1"/>
    <property type="match status" value="1"/>
</dbReference>
<evidence type="ECO:0000313" key="10">
    <source>
        <dbReference type="EMBL" id="RPB27090.1"/>
    </source>
</evidence>
<dbReference type="STRING" id="1051890.A0A3N4LWC1"/>
<keyword evidence="7" id="KW-0539">Nucleus</keyword>
<feature type="domain" description="Zn(2)-C6 fungal-type" evidence="9">
    <location>
        <begin position="60"/>
        <end position="92"/>
    </location>
</feature>
<organism evidence="10 11">
    <name type="scientific">Terfezia boudieri ATCC MYA-4762</name>
    <dbReference type="NCBI Taxonomy" id="1051890"/>
    <lineage>
        <taxon>Eukaryota</taxon>
        <taxon>Fungi</taxon>
        <taxon>Dikarya</taxon>
        <taxon>Ascomycota</taxon>
        <taxon>Pezizomycotina</taxon>
        <taxon>Pezizomycetes</taxon>
        <taxon>Pezizales</taxon>
        <taxon>Pezizaceae</taxon>
        <taxon>Terfezia</taxon>
    </lineage>
</organism>
<name>A0A3N4LWC1_9PEZI</name>
<evidence type="ECO:0000256" key="6">
    <source>
        <dbReference type="ARBA" id="ARBA00023163"/>
    </source>
</evidence>
<dbReference type="GO" id="GO:0003677">
    <property type="term" value="F:DNA binding"/>
    <property type="evidence" value="ECO:0007669"/>
    <property type="project" value="UniProtKB-KW"/>
</dbReference>